<feature type="compositionally biased region" description="Basic and acidic residues" evidence="1">
    <location>
        <begin position="185"/>
        <end position="201"/>
    </location>
</feature>
<evidence type="ECO:0000313" key="3">
    <source>
        <dbReference type="Proteomes" id="UP000203306"/>
    </source>
</evidence>
<keyword evidence="3" id="KW-1185">Reference proteome</keyword>
<evidence type="ECO:0000313" key="2">
    <source>
        <dbReference type="EMBL" id="AJG39209.1"/>
    </source>
</evidence>
<reference evidence="2 3" key="1">
    <citation type="journal article" date="2015" name="Elife">
        <title>Unprecedented genomic diversity of RNA viruses in arthropods reveals the ancestry of negative-sense RNA viruses.</title>
        <authorList>
            <person name="Li C.X."/>
            <person name="Shi M."/>
            <person name="Tian J.H."/>
            <person name="Lin X.D."/>
            <person name="Kang Y.J."/>
            <person name="Chen L.J."/>
            <person name="Qin X.C."/>
            <person name="Xu J."/>
            <person name="Holmes E.C."/>
            <person name="Zhang Y.Z."/>
        </authorList>
    </citation>
    <scope>NUCLEOTIDE SEQUENCE [LARGE SCALE GENOMIC DNA]</scope>
    <source>
        <strain evidence="2 3">BFJSC-8</strain>
    </source>
</reference>
<dbReference type="Proteomes" id="UP000203306">
    <property type="component" value="Segment"/>
</dbReference>
<name>A0A0B5KF51_9RHAB</name>
<evidence type="ECO:0000256" key="1">
    <source>
        <dbReference type="SAM" id="MobiDB-lite"/>
    </source>
</evidence>
<proteinExistence type="predicted"/>
<dbReference type="KEGG" id="vg:29122861"/>
<gene>
    <name evidence="2" type="primary">ORF2</name>
</gene>
<feature type="region of interest" description="Disordered" evidence="1">
    <location>
        <begin position="69"/>
        <end position="106"/>
    </location>
</feature>
<accession>A0A0B5KF51</accession>
<dbReference type="EMBL" id="KM817657">
    <property type="protein sequence ID" value="AJG39209.1"/>
    <property type="molecule type" value="Viral_cRNA"/>
</dbReference>
<protein>
    <submittedName>
        <fullName evidence="2">Putative phosphoprotein</fullName>
    </submittedName>
</protein>
<dbReference type="GeneID" id="29122861"/>
<organism evidence="2 3">
    <name type="scientific">Wuhan Louse Fly Virus 10</name>
    <dbReference type="NCBI Taxonomy" id="1608114"/>
    <lineage>
        <taxon>Viruses</taxon>
        <taxon>Riboviria</taxon>
        <taxon>Orthornavirae</taxon>
        <taxon>Negarnaviricota</taxon>
        <taxon>Haploviricotina</taxon>
        <taxon>Monjiviricetes</taxon>
        <taxon>Mononegavirales</taxon>
        <taxon>Rhabdoviridae</taxon>
        <taxon>Alpharhabdovirinae</taxon>
        <taxon>Sigmavirus</taxon>
        <taxon>Sigmavirus lousefly</taxon>
    </lineage>
</organism>
<feature type="region of interest" description="Disordered" evidence="1">
    <location>
        <begin position="185"/>
        <end position="211"/>
    </location>
</feature>
<sequence length="303" mass="35404">MKRRMSSNELKDLRAGTEWDLPASKLRKLQEAGVLNRIYEQQQTSTIDPTIGLDPSIMEHDYDETDHTLSLGDSLMRSPDYLIPPEDKEEEETLSETSREDENSAKYPEFEGSVMETFQIDVTSPHHLSDPELLCRKLTHLIKLVGNGRIKPEQVKFVHKNVEKPNTKIIQDKGDNTIDSLEAKENLTLNEDHKETRERSAQSKRASQKVDNDEKLYESHPFIKRIADGVEIPHILNPKRTLKIDKEHPDFNLIRIKEVYPKYHQFPKDFAKFLITIAQMSKKWDFYRRTYNWVLFAESGMEH</sequence>
<dbReference type="RefSeq" id="YP_009302015.1">
    <property type="nucleotide sequence ID" value="NC_031240.1"/>
</dbReference>